<gene>
    <name evidence="1" type="ORF">OHAE_299</name>
</gene>
<dbReference type="Pfam" id="PF20135">
    <property type="entry name" value="DUF6525"/>
    <property type="match status" value="1"/>
</dbReference>
<protein>
    <submittedName>
        <fullName evidence="1">Uncharacterized protein</fullName>
    </submittedName>
</protein>
<name>A0A2P9HK32_9HYPH</name>
<organism evidence="1 2">
    <name type="scientific">Ochrobactrum soli</name>
    <dbReference type="NCBI Taxonomy" id="2448455"/>
    <lineage>
        <taxon>Bacteria</taxon>
        <taxon>Pseudomonadati</taxon>
        <taxon>Pseudomonadota</taxon>
        <taxon>Alphaproteobacteria</taxon>
        <taxon>Hyphomicrobiales</taxon>
        <taxon>Brucellaceae</taxon>
        <taxon>Brucella/Ochrobactrum group</taxon>
        <taxon>Ochrobactrum</taxon>
    </lineage>
</organism>
<dbReference type="Proteomes" id="UP000246073">
    <property type="component" value="Unassembled WGS sequence"/>
</dbReference>
<reference evidence="2" key="1">
    <citation type="submission" date="2017-12" db="EMBL/GenBank/DDBJ databases">
        <authorList>
            <person name="Diaz M."/>
        </authorList>
    </citation>
    <scope>NUCLEOTIDE SEQUENCE [LARGE SCALE GENOMIC DNA]</scope>
    <source>
        <strain evidence="2">FI11154</strain>
    </source>
</reference>
<dbReference type="EMBL" id="OOFM01000005">
    <property type="protein sequence ID" value="SPL64432.1"/>
    <property type="molecule type" value="Genomic_DNA"/>
</dbReference>
<proteinExistence type="predicted"/>
<accession>A0A2P9HK32</accession>
<sequence length="68" mass="7545">MATEMVVFDALPSRLRKRIASAAVQICVVNVADALHHGMSILEILREIDALEERFLESAYAERGVFNG</sequence>
<dbReference type="InterPro" id="IPR045386">
    <property type="entry name" value="DUF6525"/>
</dbReference>
<evidence type="ECO:0000313" key="1">
    <source>
        <dbReference type="EMBL" id="SPL64432.1"/>
    </source>
</evidence>
<dbReference type="AlphaFoldDB" id="A0A2P9HK32"/>
<evidence type="ECO:0000313" key="2">
    <source>
        <dbReference type="Proteomes" id="UP000246073"/>
    </source>
</evidence>